<dbReference type="SUPFAM" id="SSF51120">
    <property type="entry name" value="beta-Roll"/>
    <property type="match status" value="1"/>
</dbReference>
<dbReference type="InterPro" id="IPR001343">
    <property type="entry name" value="Hemolysn_Ca-bd"/>
</dbReference>
<dbReference type="Gene3D" id="3.40.390.10">
    <property type="entry name" value="Collagenase (Catalytic Domain)"/>
    <property type="match status" value="1"/>
</dbReference>
<dbReference type="InterPro" id="IPR024079">
    <property type="entry name" value="MetalloPept_cat_dom_sf"/>
</dbReference>
<proteinExistence type="predicted"/>
<dbReference type="EMBL" id="CP043727">
    <property type="protein sequence ID" value="QHB34872.1"/>
    <property type="molecule type" value="Genomic_DNA"/>
</dbReference>
<dbReference type="GO" id="GO:0008237">
    <property type="term" value="F:metallopeptidase activity"/>
    <property type="evidence" value="ECO:0007669"/>
    <property type="project" value="InterPro"/>
</dbReference>
<dbReference type="InterPro" id="IPR034033">
    <property type="entry name" value="Serralysin-like"/>
</dbReference>
<evidence type="ECO:0000313" key="7">
    <source>
        <dbReference type="EMBL" id="QHB34872.1"/>
    </source>
</evidence>
<evidence type="ECO:0000256" key="4">
    <source>
        <dbReference type="ARBA" id="ARBA00022737"/>
    </source>
</evidence>
<dbReference type="Proteomes" id="UP000464402">
    <property type="component" value="Chromosome"/>
</dbReference>
<protein>
    <submittedName>
        <fullName evidence="7">Peptidase M10</fullName>
    </submittedName>
</protein>
<reference evidence="8" key="1">
    <citation type="submission" date="2019-09" db="EMBL/GenBank/DDBJ databases">
        <title>Yersinia canariae sp. nov., isolated from a human yersiniosis case.</title>
        <authorList>
            <person name="Nguyen S.V."/>
            <person name="Greig D."/>
            <person name="Hurley D."/>
            <person name="Cao Y."/>
            <person name="McCabe E."/>
            <person name="Mitchell M."/>
            <person name="Jenkins C."/>
            <person name="Fanning S."/>
        </authorList>
    </citation>
    <scope>NUCLEOTIDE SEQUENCE [LARGE SCALE GENOMIC DNA]</scope>
    <source>
        <strain evidence="8">NCTC 14382</strain>
    </source>
</reference>
<accession>A0A857F8T0</accession>
<keyword evidence="8" id="KW-1185">Reference proteome</keyword>
<dbReference type="Gene3D" id="2.150.10.10">
    <property type="entry name" value="Serralysin-like metalloprotease, C-terminal"/>
    <property type="match status" value="1"/>
</dbReference>
<dbReference type="InterPro" id="IPR011049">
    <property type="entry name" value="Serralysin-like_metalloprot_C"/>
</dbReference>
<dbReference type="Pfam" id="PF08548">
    <property type="entry name" value="Peptidase_M10_C"/>
    <property type="match status" value="1"/>
</dbReference>
<feature type="domain" description="Peptidase M10 serralysin C-terminal" evidence="6">
    <location>
        <begin position="132"/>
        <end position="344"/>
    </location>
</feature>
<dbReference type="GO" id="GO:0005509">
    <property type="term" value="F:calcium ion binding"/>
    <property type="evidence" value="ECO:0007669"/>
    <property type="project" value="InterPro"/>
</dbReference>
<dbReference type="KEGG" id="yca:F0T03_21090"/>
<name>A0A857F8T0_9GAMM</name>
<evidence type="ECO:0000256" key="5">
    <source>
        <dbReference type="ARBA" id="ARBA00022837"/>
    </source>
</evidence>
<keyword evidence="4" id="KW-0677">Repeat</keyword>
<gene>
    <name evidence="7" type="ORF">F0T03_21090</name>
</gene>
<evidence type="ECO:0000256" key="3">
    <source>
        <dbReference type="ARBA" id="ARBA00022525"/>
    </source>
</evidence>
<evidence type="ECO:0000313" key="8">
    <source>
        <dbReference type="Proteomes" id="UP000464402"/>
    </source>
</evidence>
<evidence type="ECO:0000256" key="2">
    <source>
        <dbReference type="ARBA" id="ARBA00004613"/>
    </source>
</evidence>
<dbReference type="GO" id="GO:0005615">
    <property type="term" value="C:extracellular space"/>
    <property type="evidence" value="ECO:0007669"/>
    <property type="project" value="InterPro"/>
</dbReference>
<keyword evidence="3" id="KW-0964">Secreted</keyword>
<organism evidence="7 8">
    <name type="scientific">Yersinia canariae</name>
    <dbReference type="NCBI Taxonomy" id="2607663"/>
    <lineage>
        <taxon>Bacteria</taxon>
        <taxon>Pseudomonadati</taxon>
        <taxon>Pseudomonadota</taxon>
        <taxon>Gammaproteobacteria</taxon>
        <taxon>Enterobacterales</taxon>
        <taxon>Yersiniaceae</taxon>
        <taxon>Yersinia</taxon>
    </lineage>
</organism>
<sequence length="351" mass="38620">MQSISDVANIEFIEAQAEDVANVPIINVFLNQPIGGYAYYPNASNFSPICINSRLDINLTPSASNFGGHILTHELLHTLGLKHTHNPVGLTKQESTMSYLSEHSSGADFDGHYATSPQLYDIAALQHHYGVNLNTRTGDTTYGFNSNTYRAYLTATRFNDTLIFCAWDAGGTDTFDFSGYAQDQIINLNAGHFSHVGGLKGNVSIAFGVTIENAIGGSGDDKIIGNNADNILVGGLGADQIWGENGSNIFRYHKTTDSETTSADTLHDFNSDKDKLDLSPIIYGKNDIYLVDRFSFSGQTEIIEKYDKIKNMTYLMIDFDNNIYETDMMIKIAGKQQLTLNNFITSPQQIA</sequence>
<comment type="subcellular location">
    <subcellularLocation>
        <location evidence="2">Secreted</location>
    </subcellularLocation>
</comment>
<dbReference type="InterPro" id="IPR013858">
    <property type="entry name" value="Peptidase_M10B_C"/>
</dbReference>
<comment type="cofactor">
    <cofactor evidence="1">
        <name>Ca(2+)</name>
        <dbReference type="ChEBI" id="CHEBI:29108"/>
    </cofactor>
</comment>
<dbReference type="AlphaFoldDB" id="A0A857F8T0"/>
<keyword evidence="5" id="KW-0106">Calcium</keyword>
<dbReference type="CDD" id="cd04277">
    <property type="entry name" value="ZnMc_serralysin_like"/>
    <property type="match status" value="1"/>
</dbReference>
<evidence type="ECO:0000256" key="1">
    <source>
        <dbReference type="ARBA" id="ARBA00001913"/>
    </source>
</evidence>
<evidence type="ECO:0000259" key="6">
    <source>
        <dbReference type="Pfam" id="PF08548"/>
    </source>
</evidence>
<dbReference type="Pfam" id="PF00353">
    <property type="entry name" value="HemolysinCabind"/>
    <property type="match status" value="1"/>
</dbReference>
<dbReference type="SUPFAM" id="SSF55486">
    <property type="entry name" value="Metalloproteases ('zincins'), catalytic domain"/>
    <property type="match status" value="1"/>
</dbReference>